<accession>A0A2K2U322</accession>
<dbReference type="CDD" id="cd00093">
    <property type="entry name" value="HTH_XRE"/>
    <property type="match status" value="1"/>
</dbReference>
<evidence type="ECO:0000259" key="1">
    <source>
        <dbReference type="PROSITE" id="PS50943"/>
    </source>
</evidence>
<dbReference type="RefSeq" id="WP_087197004.1">
    <property type="nucleotide sequence ID" value="NZ_DBEYRC010000033.1"/>
</dbReference>
<dbReference type="PROSITE" id="PS50943">
    <property type="entry name" value="HTH_CROC1"/>
    <property type="match status" value="1"/>
</dbReference>
<name>A0A2K2U322_9ACTN</name>
<evidence type="ECO:0000313" key="2">
    <source>
        <dbReference type="EMBL" id="PNV64598.1"/>
    </source>
</evidence>
<dbReference type="GO" id="GO:0003677">
    <property type="term" value="F:DNA binding"/>
    <property type="evidence" value="ECO:0007669"/>
    <property type="project" value="InterPro"/>
</dbReference>
<dbReference type="EMBL" id="PPEL01000082">
    <property type="protein sequence ID" value="PNV64598.1"/>
    <property type="molecule type" value="Genomic_DNA"/>
</dbReference>
<dbReference type="InterPro" id="IPR010982">
    <property type="entry name" value="Lambda_DNA-bd_dom_sf"/>
</dbReference>
<dbReference type="InterPro" id="IPR001387">
    <property type="entry name" value="Cro/C1-type_HTH"/>
</dbReference>
<protein>
    <submittedName>
        <fullName evidence="2">XRE family transcriptional regulator</fullName>
    </submittedName>
</protein>
<evidence type="ECO:0000313" key="3">
    <source>
        <dbReference type="Proteomes" id="UP000236488"/>
    </source>
</evidence>
<dbReference type="Gene3D" id="1.10.260.40">
    <property type="entry name" value="lambda repressor-like DNA-binding domains"/>
    <property type="match status" value="1"/>
</dbReference>
<gene>
    <name evidence="2" type="ORF">C2L80_11100</name>
</gene>
<organism evidence="2 3">
    <name type="scientific">Rubneribacter badeniensis</name>
    <dbReference type="NCBI Taxonomy" id="2070688"/>
    <lineage>
        <taxon>Bacteria</taxon>
        <taxon>Bacillati</taxon>
        <taxon>Actinomycetota</taxon>
        <taxon>Coriobacteriia</taxon>
        <taxon>Eggerthellales</taxon>
        <taxon>Eggerthellaceae</taxon>
        <taxon>Rubneribacter</taxon>
    </lineage>
</organism>
<feature type="domain" description="HTH cro/C1-type" evidence="1">
    <location>
        <begin position="18"/>
        <end position="72"/>
    </location>
</feature>
<dbReference type="Proteomes" id="UP000236488">
    <property type="component" value="Unassembled WGS sequence"/>
</dbReference>
<dbReference type="Pfam" id="PF13560">
    <property type="entry name" value="HTH_31"/>
    <property type="match status" value="1"/>
</dbReference>
<keyword evidence="3" id="KW-1185">Reference proteome</keyword>
<dbReference type="AlphaFoldDB" id="A0A2K2U322"/>
<sequence length="75" mass="8030">MASGSERVFDAKEVGAVLRGRRKSLGYTQEQVATLMGCSPRLIGEMERGRATVGLQKMLDYATGLGIDVILSARG</sequence>
<proteinExistence type="predicted"/>
<comment type="caution">
    <text evidence="2">The sequence shown here is derived from an EMBL/GenBank/DDBJ whole genome shotgun (WGS) entry which is preliminary data.</text>
</comment>
<reference evidence="2 3" key="1">
    <citation type="journal article" date="2018" name="Int. J. Syst. Evol. Microbiol.">
        <title>Rubneribacter badeniensis gen. nov., sp. nov. and Enteroscipio rubneri gen. nov., sp. nov., new members of the Eggerthellaceae isolated from human faeces.</title>
        <authorList>
            <person name="Danylec N."/>
            <person name="Gobl A."/>
            <person name="Stoll D.A."/>
            <person name="Hetzer B."/>
            <person name="Kulling S.E."/>
            <person name="Huch M."/>
        </authorList>
    </citation>
    <scope>NUCLEOTIDE SEQUENCE [LARGE SCALE GENOMIC DNA]</scope>
    <source>
        <strain evidence="2 3">ResAG-85</strain>
    </source>
</reference>
<dbReference type="SUPFAM" id="SSF47413">
    <property type="entry name" value="lambda repressor-like DNA-binding domains"/>
    <property type="match status" value="1"/>
</dbReference>
<dbReference type="SMART" id="SM00530">
    <property type="entry name" value="HTH_XRE"/>
    <property type="match status" value="1"/>
</dbReference>